<dbReference type="NCBIfam" id="NF009205">
    <property type="entry name" value="PRK12553.1"/>
    <property type="match status" value="1"/>
</dbReference>
<dbReference type="CDD" id="cd07017">
    <property type="entry name" value="S14_ClpP_2"/>
    <property type="match status" value="1"/>
</dbReference>
<protein>
    <recommendedName>
        <fullName evidence="8">ATP-dependent Clp protease proteolytic subunit</fullName>
        <ecNumber evidence="7">3.4.21.92</ecNumber>
    </recommendedName>
</protein>
<dbReference type="HAMAP" id="MF_00444">
    <property type="entry name" value="ClpP"/>
    <property type="match status" value="1"/>
</dbReference>
<evidence type="ECO:0000256" key="9">
    <source>
        <dbReference type="SAM" id="MobiDB-lite"/>
    </source>
</evidence>
<dbReference type="SUPFAM" id="SSF52096">
    <property type="entry name" value="ClpP/crotonase"/>
    <property type="match status" value="1"/>
</dbReference>
<evidence type="ECO:0000313" key="11">
    <source>
        <dbReference type="RefSeq" id="XP_004492984.2"/>
    </source>
</evidence>
<dbReference type="Gene3D" id="3.90.226.10">
    <property type="entry name" value="2-enoyl-CoA Hydratase, Chain A, domain 1"/>
    <property type="match status" value="1"/>
</dbReference>
<evidence type="ECO:0000256" key="4">
    <source>
        <dbReference type="ARBA" id="ARBA00022825"/>
    </source>
</evidence>
<dbReference type="AlphaFoldDB" id="A0A1S2XQL1"/>
<dbReference type="GO" id="GO:0009534">
    <property type="term" value="C:chloroplast thylakoid"/>
    <property type="evidence" value="ECO:0007669"/>
    <property type="project" value="UniProtKB-ARBA"/>
</dbReference>
<feature type="active site" evidence="6">
    <location>
        <position position="188"/>
    </location>
</feature>
<sequence>MEVSLASTCMPLSFKLKKPLNHNNNIFHSQIPTFKVSTKHTKTTNKPLFIVNSIKPTLSSNWLVSHDLSSSTASAWLPKFEELDTTNMLLRQRIVFLGSQVDDMTADFVISQLLFLDADDPEKDIKLFINSPGGSVTAGMGIYDAMKLCKADVSTVCLGLAASMGAFLLAAGTKGKRYCMPNSRVMIHQPLGSAGGKATEMSIRAREMVYHKVKINKILSRITGKPEEQIELDTDRDNFMNPWEAKEYGLIDDVIDDGKLGLVAPIGDTTPPPKTQIRNLWEIKGSSKGKKNLPSEYELSQNGLKGTQGSE</sequence>
<feature type="compositionally biased region" description="Polar residues" evidence="9">
    <location>
        <begin position="298"/>
        <end position="311"/>
    </location>
</feature>
<dbReference type="InterPro" id="IPR033135">
    <property type="entry name" value="ClpP_His_AS"/>
</dbReference>
<dbReference type="GeneID" id="101498145"/>
<feature type="active site" evidence="5">
    <location>
        <position position="163"/>
    </location>
</feature>
<dbReference type="GO" id="GO:0009840">
    <property type="term" value="C:chloroplastic endopeptidase Clp complex"/>
    <property type="evidence" value="ECO:0007669"/>
    <property type="project" value="UniProtKB-ARBA"/>
</dbReference>
<dbReference type="PROSITE" id="PS00382">
    <property type="entry name" value="CLP_PROTEASE_HIS"/>
    <property type="match status" value="1"/>
</dbReference>
<reference evidence="11" key="2">
    <citation type="submission" date="2025-08" db="UniProtKB">
        <authorList>
            <consortium name="RefSeq"/>
        </authorList>
    </citation>
    <scope>IDENTIFICATION</scope>
    <source>
        <tissue evidence="11">Etiolated seedlings</tissue>
    </source>
</reference>
<dbReference type="KEGG" id="cam:101498145"/>
<evidence type="ECO:0000256" key="1">
    <source>
        <dbReference type="ARBA" id="ARBA00007039"/>
    </source>
</evidence>
<dbReference type="EC" id="3.4.21.92" evidence="7"/>
<keyword evidence="10" id="KW-1185">Reference proteome</keyword>
<dbReference type="InterPro" id="IPR001907">
    <property type="entry name" value="ClpP"/>
</dbReference>
<dbReference type="GO" id="GO:0004252">
    <property type="term" value="F:serine-type endopeptidase activity"/>
    <property type="evidence" value="ECO:0007669"/>
    <property type="project" value="UniProtKB-EC"/>
</dbReference>
<dbReference type="PROSITE" id="PS00381">
    <property type="entry name" value="CLP_PROTEASE_SER"/>
    <property type="match status" value="1"/>
</dbReference>
<dbReference type="PRINTS" id="PR00127">
    <property type="entry name" value="CLPPROTEASEP"/>
</dbReference>
<evidence type="ECO:0000256" key="5">
    <source>
        <dbReference type="PROSITE-ProRule" id="PRU10085"/>
    </source>
</evidence>
<dbReference type="GO" id="GO:0051117">
    <property type="term" value="F:ATPase binding"/>
    <property type="evidence" value="ECO:0007669"/>
    <property type="project" value="TreeGrafter"/>
</dbReference>
<organism evidence="10 11">
    <name type="scientific">Cicer arietinum</name>
    <name type="common">Chickpea</name>
    <name type="synonym">Garbanzo</name>
    <dbReference type="NCBI Taxonomy" id="3827"/>
    <lineage>
        <taxon>Eukaryota</taxon>
        <taxon>Viridiplantae</taxon>
        <taxon>Streptophyta</taxon>
        <taxon>Embryophyta</taxon>
        <taxon>Tracheophyta</taxon>
        <taxon>Spermatophyta</taxon>
        <taxon>Magnoliopsida</taxon>
        <taxon>eudicotyledons</taxon>
        <taxon>Gunneridae</taxon>
        <taxon>Pentapetalae</taxon>
        <taxon>rosids</taxon>
        <taxon>fabids</taxon>
        <taxon>Fabales</taxon>
        <taxon>Fabaceae</taxon>
        <taxon>Papilionoideae</taxon>
        <taxon>50 kb inversion clade</taxon>
        <taxon>NPAAA clade</taxon>
        <taxon>Hologalegina</taxon>
        <taxon>IRL clade</taxon>
        <taxon>Cicereae</taxon>
        <taxon>Cicer</taxon>
    </lineage>
</organism>
<dbReference type="InterPro" id="IPR023562">
    <property type="entry name" value="ClpP/TepA"/>
</dbReference>
<dbReference type="InterPro" id="IPR018215">
    <property type="entry name" value="ClpP_Ser_AS"/>
</dbReference>
<dbReference type="GO" id="GO:0004176">
    <property type="term" value="F:ATP-dependent peptidase activity"/>
    <property type="evidence" value="ECO:0007669"/>
    <property type="project" value="InterPro"/>
</dbReference>
<dbReference type="RefSeq" id="XP_004492984.2">
    <property type="nucleotide sequence ID" value="XM_004492927.3"/>
</dbReference>
<accession>A0A1S2XQL1</accession>
<evidence type="ECO:0000313" key="10">
    <source>
        <dbReference type="Proteomes" id="UP000087171"/>
    </source>
</evidence>
<dbReference type="STRING" id="3827.A0A1S2XQL1"/>
<dbReference type="eggNOG" id="KOG0840">
    <property type="taxonomic scope" value="Eukaryota"/>
</dbReference>
<feature type="region of interest" description="Disordered" evidence="9">
    <location>
        <begin position="284"/>
        <end position="311"/>
    </location>
</feature>
<gene>
    <name evidence="11" type="primary">LOC101498145</name>
</gene>
<keyword evidence="3 7" id="KW-0378">Hydrolase</keyword>
<comment type="similarity">
    <text evidence="1 8">Belongs to the peptidase S14 family.</text>
</comment>
<dbReference type="InterPro" id="IPR029045">
    <property type="entry name" value="ClpP/crotonase-like_dom_sf"/>
</dbReference>
<proteinExistence type="inferred from homology"/>
<keyword evidence="4 7" id="KW-0720">Serine protease</keyword>
<dbReference type="NCBIfam" id="NF001368">
    <property type="entry name" value="PRK00277.1"/>
    <property type="match status" value="1"/>
</dbReference>
<evidence type="ECO:0000256" key="6">
    <source>
        <dbReference type="PROSITE-ProRule" id="PRU10086"/>
    </source>
</evidence>
<dbReference type="Proteomes" id="UP000087171">
    <property type="component" value="Chromosome Ca3"/>
</dbReference>
<reference evidence="10" key="1">
    <citation type="journal article" date="2013" name="Nat. Biotechnol.">
        <title>Draft genome sequence of chickpea (Cicer arietinum) provides a resource for trait improvement.</title>
        <authorList>
            <person name="Varshney R.K."/>
            <person name="Song C."/>
            <person name="Saxena R.K."/>
            <person name="Azam S."/>
            <person name="Yu S."/>
            <person name="Sharpe A.G."/>
            <person name="Cannon S."/>
            <person name="Baek J."/>
            <person name="Rosen B.D."/>
            <person name="Tar'an B."/>
            <person name="Millan T."/>
            <person name="Zhang X."/>
            <person name="Ramsay L.D."/>
            <person name="Iwata A."/>
            <person name="Wang Y."/>
            <person name="Nelson W."/>
            <person name="Farmer A.D."/>
            <person name="Gaur P.M."/>
            <person name="Soderlund C."/>
            <person name="Penmetsa R.V."/>
            <person name="Xu C."/>
            <person name="Bharti A.K."/>
            <person name="He W."/>
            <person name="Winter P."/>
            <person name="Zhao S."/>
            <person name="Hane J.K."/>
            <person name="Carrasquilla-Garcia N."/>
            <person name="Condie J.A."/>
            <person name="Upadhyaya H.D."/>
            <person name="Luo M.C."/>
            <person name="Thudi M."/>
            <person name="Gowda C.L."/>
            <person name="Singh N.P."/>
            <person name="Lichtenzveig J."/>
            <person name="Gali K.K."/>
            <person name="Rubio J."/>
            <person name="Nadarajan N."/>
            <person name="Dolezel J."/>
            <person name="Bansal K.C."/>
            <person name="Xu X."/>
            <person name="Edwards D."/>
            <person name="Zhang G."/>
            <person name="Kahl G."/>
            <person name="Gil J."/>
            <person name="Singh K.B."/>
            <person name="Datta S.K."/>
            <person name="Jackson S.A."/>
            <person name="Wang J."/>
            <person name="Cook D.R."/>
        </authorList>
    </citation>
    <scope>NUCLEOTIDE SEQUENCE [LARGE SCALE GENOMIC DNA]</scope>
    <source>
        <strain evidence="10">cv. CDC Frontier</strain>
    </source>
</reference>
<keyword evidence="2 7" id="KW-0645">Protease</keyword>
<evidence type="ECO:0000256" key="3">
    <source>
        <dbReference type="ARBA" id="ARBA00022801"/>
    </source>
</evidence>
<dbReference type="GO" id="GO:0006515">
    <property type="term" value="P:protein quality control for misfolded or incompletely synthesized proteins"/>
    <property type="evidence" value="ECO:0007669"/>
    <property type="project" value="TreeGrafter"/>
</dbReference>
<evidence type="ECO:0000256" key="8">
    <source>
        <dbReference type="RuleBase" id="RU003567"/>
    </source>
</evidence>
<dbReference type="PANTHER" id="PTHR10381">
    <property type="entry name" value="ATP-DEPENDENT CLP PROTEASE PROTEOLYTIC SUBUNIT"/>
    <property type="match status" value="1"/>
</dbReference>
<evidence type="ECO:0000256" key="2">
    <source>
        <dbReference type="ARBA" id="ARBA00022670"/>
    </source>
</evidence>
<dbReference type="Pfam" id="PF00574">
    <property type="entry name" value="CLP_protease"/>
    <property type="match status" value="1"/>
</dbReference>
<dbReference type="PANTHER" id="PTHR10381:SF50">
    <property type="entry name" value="ATP-DEPENDENT CLP PROTEASE PROTEOLYTIC SUBUNIT 3, CHLOROPLASTIC"/>
    <property type="match status" value="1"/>
</dbReference>
<evidence type="ECO:0000256" key="7">
    <source>
        <dbReference type="RuleBase" id="RU000549"/>
    </source>
</evidence>
<dbReference type="FunFam" id="3.90.226.10:FF:000001">
    <property type="entry name" value="ATP-dependent Clp protease proteolytic subunit"/>
    <property type="match status" value="1"/>
</dbReference>
<name>A0A1S2XQL1_CICAR</name>
<dbReference type="PaxDb" id="3827-XP_004492984.1"/>
<dbReference type="OrthoDB" id="2017408at2759"/>